<reference evidence="7" key="1">
    <citation type="journal article" date="2019" name="Int. J. Syst. Evol. Microbiol.">
        <title>The Global Catalogue of Microorganisms (GCM) 10K type strain sequencing project: providing services to taxonomists for standard genome sequencing and annotation.</title>
        <authorList>
            <consortium name="The Broad Institute Genomics Platform"/>
            <consortium name="The Broad Institute Genome Sequencing Center for Infectious Disease"/>
            <person name="Wu L."/>
            <person name="Ma J."/>
        </authorList>
    </citation>
    <scope>NUCLEOTIDE SEQUENCE [LARGE SCALE GENOMIC DNA]</scope>
    <source>
        <strain evidence="7">JCM 10083</strain>
    </source>
</reference>
<name>A0ABW2SRU2_9ACTN</name>
<dbReference type="InterPro" id="IPR050109">
    <property type="entry name" value="HTH-type_TetR-like_transc_reg"/>
</dbReference>
<dbReference type="InterPro" id="IPR009057">
    <property type="entry name" value="Homeodomain-like_sf"/>
</dbReference>
<evidence type="ECO:0000313" key="6">
    <source>
        <dbReference type="EMBL" id="MFC7599005.1"/>
    </source>
</evidence>
<sequence>MPRTTEAPRARLSGRQAETVRRLTEAAVEEVAEHRYEGLTVRGVAKRAGVAPATAYTYFASKNHLLAEVFWRRLRDLPEPDPLPGGSPADRAAEALSAVALLVADDPALSAACTTAMLADEPNVLRLRARIGLRVHERISGATDASPAALQAFELAFYGALVQAGMGHLSYRDLPNLLATTARTIFPRTEECP</sequence>
<dbReference type="PANTHER" id="PTHR30055">
    <property type="entry name" value="HTH-TYPE TRANSCRIPTIONAL REGULATOR RUTR"/>
    <property type="match status" value="1"/>
</dbReference>
<feature type="domain" description="HTH tetR-type" evidence="5">
    <location>
        <begin position="17"/>
        <end position="77"/>
    </location>
</feature>
<accession>A0ABW2SRU2</accession>
<dbReference type="Proteomes" id="UP001596514">
    <property type="component" value="Unassembled WGS sequence"/>
</dbReference>
<dbReference type="PANTHER" id="PTHR30055:SF234">
    <property type="entry name" value="HTH-TYPE TRANSCRIPTIONAL REGULATOR BETI"/>
    <property type="match status" value="1"/>
</dbReference>
<dbReference type="SUPFAM" id="SSF46689">
    <property type="entry name" value="Homeodomain-like"/>
    <property type="match status" value="1"/>
</dbReference>
<dbReference type="EMBL" id="JBHTEE010000001">
    <property type="protein sequence ID" value="MFC7599005.1"/>
    <property type="molecule type" value="Genomic_DNA"/>
</dbReference>
<dbReference type="InterPro" id="IPR001647">
    <property type="entry name" value="HTH_TetR"/>
</dbReference>
<keyword evidence="7" id="KW-1185">Reference proteome</keyword>
<keyword evidence="3" id="KW-0804">Transcription</keyword>
<dbReference type="Pfam" id="PF00440">
    <property type="entry name" value="TetR_N"/>
    <property type="match status" value="1"/>
</dbReference>
<evidence type="ECO:0000256" key="1">
    <source>
        <dbReference type="ARBA" id="ARBA00023015"/>
    </source>
</evidence>
<dbReference type="Gene3D" id="1.10.357.10">
    <property type="entry name" value="Tetracycline Repressor, domain 2"/>
    <property type="match status" value="1"/>
</dbReference>
<evidence type="ECO:0000259" key="5">
    <source>
        <dbReference type="PROSITE" id="PS50977"/>
    </source>
</evidence>
<evidence type="ECO:0000256" key="4">
    <source>
        <dbReference type="PROSITE-ProRule" id="PRU00335"/>
    </source>
</evidence>
<evidence type="ECO:0000313" key="7">
    <source>
        <dbReference type="Proteomes" id="UP001596514"/>
    </source>
</evidence>
<evidence type="ECO:0000256" key="2">
    <source>
        <dbReference type="ARBA" id="ARBA00023125"/>
    </source>
</evidence>
<keyword evidence="2 4" id="KW-0238">DNA-binding</keyword>
<comment type="caution">
    <text evidence="6">The sequence shown here is derived from an EMBL/GenBank/DDBJ whole genome shotgun (WGS) entry which is preliminary data.</text>
</comment>
<evidence type="ECO:0000256" key="3">
    <source>
        <dbReference type="ARBA" id="ARBA00023163"/>
    </source>
</evidence>
<feature type="DNA-binding region" description="H-T-H motif" evidence="4">
    <location>
        <begin position="40"/>
        <end position="59"/>
    </location>
</feature>
<dbReference type="PROSITE" id="PS50977">
    <property type="entry name" value="HTH_TETR_2"/>
    <property type="match status" value="1"/>
</dbReference>
<gene>
    <name evidence="6" type="ORF">ACFQVD_02650</name>
</gene>
<organism evidence="6 7">
    <name type="scientific">Streptosporangium amethystogenes subsp. fukuiense</name>
    <dbReference type="NCBI Taxonomy" id="698418"/>
    <lineage>
        <taxon>Bacteria</taxon>
        <taxon>Bacillati</taxon>
        <taxon>Actinomycetota</taxon>
        <taxon>Actinomycetes</taxon>
        <taxon>Streptosporangiales</taxon>
        <taxon>Streptosporangiaceae</taxon>
        <taxon>Streptosporangium</taxon>
    </lineage>
</organism>
<dbReference type="RefSeq" id="WP_343979389.1">
    <property type="nucleotide sequence ID" value="NZ_BAAAGK010000184.1"/>
</dbReference>
<protein>
    <submittedName>
        <fullName evidence="6">TetR/AcrR family transcriptional regulator</fullName>
    </submittedName>
</protein>
<keyword evidence="1" id="KW-0805">Transcription regulation</keyword>
<proteinExistence type="predicted"/>
<dbReference type="PRINTS" id="PR00455">
    <property type="entry name" value="HTHTETR"/>
</dbReference>